<evidence type="ECO:0000256" key="1">
    <source>
        <dbReference type="SAM" id="SignalP"/>
    </source>
</evidence>
<feature type="signal peptide" evidence="1">
    <location>
        <begin position="1"/>
        <end position="15"/>
    </location>
</feature>
<dbReference type="Proteomes" id="UP001363622">
    <property type="component" value="Unassembled WGS sequence"/>
</dbReference>
<proteinExistence type="predicted"/>
<gene>
    <name evidence="2" type="ORF">IWZ03DRAFT_221067</name>
</gene>
<reference evidence="2 3" key="1">
    <citation type="submission" date="2024-04" db="EMBL/GenBank/DDBJ databases">
        <title>Phyllosticta paracitricarpa is synonymous to the EU quarantine fungus P. citricarpa based on phylogenomic analyses.</title>
        <authorList>
            <consortium name="Lawrence Berkeley National Laboratory"/>
            <person name="Van Ingen-Buijs V.A."/>
            <person name="Van Westerhoven A.C."/>
            <person name="Haridas S."/>
            <person name="Skiadas P."/>
            <person name="Martin F."/>
            <person name="Groenewald J.Z."/>
            <person name="Crous P.W."/>
            <person name="Seidl M.F."/>
        </authorList>
    </citation>
    <scope>NUCLEOTIDE SEQUENCE [LARGE SCALE GENOMIC DNA]</scope>
    <source>
        <strain evidence="2 3">CBS 123371</strain>
    </source>
</reference>
<evidence type="ECO:0000313" key="3">
    <source>
        <dbReference type="Proteomes" id="UP001363622"/>
    </source>
</evidence>
<evidence type="ECO:0000313" key="2">
    <source>
        <dbReference type="EMBL" id="KAK7514626.1"/>
    </source>
</evidence>
<sequence length="240" mass="25431">MRAAVVLAIPTLAAALPYNPLRSLFKREDSWGGAVSLGPTTSTIKHAVTTILPGTPPSSQAGELFLWPGMSNGTGDLVQTTLEQWSSGNSWCGASSDQWCIRASLFGSFGQKDGNASAVSGDQKIKIEYVLEDDNDSWTQLVTDADTGEQLSTFSYKSGPYMTGYGTGTECDDSCTPTVSDQYYYNTKLTLASADTAFGDTISTSGTATYKGLASSEGGTVWTIEEIYIPAGKASKRGLF</sequence>
<accession>A0ABR1KGR9</accession>
<organism evidence="2 3">
    <name type="scientific">Phyllosticta citriasiana</name>
    <dbReference type="NCBI Taxonomy" id="595635"/>
    <lineage>
        <taxon>Eukaryota</taxon>
        <taxon>Fungi</taxon>
        <taxon>Dikarya</taxon>
        <taxon>Ascomycota</taxon>
        <taxon>Pezizomycotina</taxon>
        <taxon>Dothideomycetes</taxon>
        <taxon>Dothideomycetes incertae sedis</taxon>
        <taxon>Botryosphaeriales</taxon>
        <taxon>Phyllostictaceae</taxon>
        <taxon>Phyllosticta</taxon>
    </lineage>
</organism>
<feature type="chain" id="PRO_5045597807" evidence="1">
    <location>
        <begin position="16"/>
        <end position="240"/>
    </location>
</feature>
<keyword evidence="3" id="KW-1185">Reference proteome</keyword>
<dbReference type="EMBL" id="JBBPHU010000008">
    <property type="protein sequence ID" value="KAK7514626.1"/>
    <property type="molecule type" value="Genomic_DNA"/>
</dbReference>
<keyword evidence="1" id="KW-0732">Signal</keyword>
<protein>
    <submittedName>
        <fullName evidence="2">Uncharacterized protein</fullName>
    </submittedName>
</protein>
<name>A0ABR1KGR9_9PEZI</name>
<comment type="caution">
    <text evidence="2">The sequence shown here is derived from an EMBL/GenBank/DDBJ whole genome shotgun (WGS) entry which is preliminary data.</text>
</comment>